<dbReference type="GO" id="GO:0005730">
    <property type="term" value="C:nucleolus"/>
    <property type="evidence" value="ECO:0007669"/>
    <property type="project" value="TreeGrafter"/>
</dbReference>
<feature type="region of interest" description="Disordered" evidence="5">
    <location>
        <begin position="195"/>
        <end position="256"/>
    </location>
</feature>
<dbReference type="InterPro" id="IPR036388">
    <property type="entry name" value="WH-like_DNA-bd_sf"/>
</dbReference>
<dbReference type="PRINTS" id="PR00930">
    <property type="entry name" value="HIGHMOBLTYIY"/>
</dbReference>
<dbReference type="SMART" id="SM00384">
    <property type="entry name" value="AT_hook"/>
    <property type="match status" value="2"/>
</dbReference>
<dbReference type="GO" id="GO:0045910">
    <property type="term" value="P:negative regulation of DNA recombination"/>
    <property type="evidence" value="ECO:0007669"/>
    <property type="project" value="TreeGrafter"/>
</dbReference>
<feature type="compositionally biased region" description="Pro residues" evidence="5">
    <location>
        <begin position="212"/>
        <end position="229"/>
    </location>
</feature>
<gene>
    <name evidence="7" type="ORF">CCAM_LOCUS41457</name>
</gene>
<dbReference type="PANTHER" id="PTHR11467">
    <property type="entry name" value="HISTONE H1"/>
    <property type="match status" value="1"/>
</dbReference>
<dbReference type="OrthoDB" id="1110759at2759"/>
<evidence type="ECO:0000313" key="7">
    <source>
        <dbReference type="EMBL" id="VFQ99681.1"/>
    </source>
</evidence>
<dbReference type="InterPro" id="IPR017956">
    <property type="entry name" value="AT_hook_DNA-bd_motif"/>
</dbReference>
<evidence type="ECO:0000259" key="6">
    <source>
        <dbReference type="PROSITE" id="PS51504"/>
    </source>
</evidence>
<evidence type="ECO:0000313" key="8">
    <source>
        <dbReference type="Proteomes" id="UP000595140"/>
    </source>
</evidence>
<feature type="domain" description="H15" evidence="6">
    <location>
        <begin position="126"/>
        <end position="196"/>
    </location>
</feature>
<dbReference type="GO" id="GO:0003690">
    <property type="term" value="F:double-stranded DNA binding"/>
    <property type="evidence" value="ECO:0007669"/>
    <property type="project" value="TreeGrafter"/>
</dbReference>
<comment type="subcellular location">
    <subcellularLocation>
        <location evidence="1">Nucleus</location>
    </subcellularLocation>
</comment>
<dbReference type="SMART" id="SM00526">
    <property type="entry name" value="H15"/>
    <property type="match status" value="1"/>
</dbReference>
<dbReference type="PANTHER" id="PTHR11467:SF162">
    <property type="entry name" value="HMG-Y-RELATED PROTEIN A"/>
    <property type="match status" value="1"/>
</dbReference>
<dbReference type="GO" id="GO:0006355">
    <property type="term" value="P:regulation of DNA-templated transcription"/>
    <property type="evidence" value="ECO:0007669"/>
    <property type="project" value="InterPro"/>
</dbReference>
<evidence type="ECO:0000256" key="4">
    <source>
        <dbReference type="ARBA" id="ARBA00023242"/>
    </source>
</evidence>
<keyword evidence="4" id="KW-0539">Nucleus</keyword>
<dbReference type="PRINTS" id="PR00929">
    <property type="entry name" value="ATHOOK"/>
</dbReference>
<protein>
    <recommendedName>
        <fullName evidence="6">H15 domain-containing protein</fullName>
    </recommendedName>
</protein>
<keyword evidence="2" id="KW-0677">Repeat</keyword>
<keyword evidence="3" id="KW-0238">DNA-binding</keyword>
<organism evidence="7 8">
    <name type="scientific">Cuscuta campestris</name>
    <dbReference type="NCBI Taxonomy" id="132261"/>
    <lineage>
        <taxon>Eukaryota</taxon>
        <taxon>Viridiplantae</taxon>
        <taxon>Streptophyta</taxon>
        <taxon>Embryophyta</taxon>
        <taxon>Tracheophyta</taxon>
        <taxon>Spermatophyta</taxon>
        <taxon>Magnoliopsida</taxon>
        <taxon>eudicotyledons</taxon>
        <taxon>Gunneridae</taxon>
        <taxon>Pentapetalae</taxon>
        <taxon>asterids</taxon>
        <taxon>lamiids</taxon>
        <taxon>Solanales</taxon>
        <taxon>Convolvulaceae</taxon>
        <taxon>Cuscuteae</taxon>
        <taxon>Cuscuta</taxon>
        <taxon>Cuscuta subgen. Grammica</taxon>
        <taxon>Cuscuta sect. Cleistogrammica</taxon>
    </lineage>
</organism>
<accession>A0A484NE51</accession>
<dbReference type="SUPFAM" id="SSF46785">
    <property type="entry name" value="Winged helix' DNA-binding domain"/>
    <property type="match status" value="1"/>
</dbReference>
<dbReference type="GO" id="GO:0031492">
    <property type="term" value="F:nucleosomal DNA binding"/>
    <property type="evidence" value="ECO:0007669"/>
    <property type="project" value="TreeGrafter"/>
</dbReference>
<sequence length="256" mass="28295">MAYFDSYHHFTRIHLHILIIGLKCPIAACLVIRAQFVPLHTSSILVFPTAIAPQPSLTTLQTNLRRSFYPVFFLLLPADTAISCGDSTKAFVFVFLSERSVSLSLSLSMSYDFLSMASEPINKPPSNFDYPQAIIEALDALKQEEGSNKTAIAKYIETKYGEMSGGDSKLLVYHLDRMKQSGELIFLKNNYIKAGPGVPPKRGRGRPRKDPNAPPAPKKPKPLAPPPIPSKTGRPRGRPRKVKPPPLPQDNGVEMS</sequence>
<dbReference type="Pfam" id="PF00538">
    <property type="entry name" value="Linker_histone"/>
    <property type="match status" value="1"/>
</dbReference>
<evidence type="ECO:0000256" key="1">
    <source>
        <dbReference type="ARBA" id="ARBA00004123"/>
    </source>
</evidence>
<dbReference type="AlphaFoldDB" id="A0A484NE51"/>
<dbReference type="InterPro" id="IPR005818">
    <property type="entry name" value="Histone_H1/H5_H15"/>
</dbReference>
<dbReference type="Proteomes" id="UP000595140">
    <property type="component" value="Unassembled WGS sequence"/>
</dbReference>
<proteinExistence type="predicted"/>
<dbReference type="PROSITE" id="PS51504">
    <property type="entry name" value="H15"/>
    <property type="match status" value="1"/>
</dbReference>
<dbReference type="EMBL" id="OOIL02006673">
    <property type="protein sequence ID" value="VFQ99681.1"/>
    <property type="molecule type" value="Genomic_DNA"/>
</dbReference>
<evidence type="ECO:0000256" key="5">
    <source>
        <dbReference type="SAM" id="MobiDB-lite"/>
    </source>
</evidence>
<name>A0A484NE51_9ASTE</name>
<reference evidence="7 8" key="1">
    <citation type="submission" date="2018-04" db="EMBL/GenBank/DDBJ databases">
        <authorList>
            <person name="Vogel A."/>
        </authorList>
    </citation>
    <scope>NUCLEOTIDE SEQUENCE [LARGE SCALE GENOMIC DNA]</scope>
</reference>
<dbReference type="GO" id="GO:0000786">
    <property type="term" value="C:nucleosome"/>
    <property type="evidence" value="ECO:0007669"/>
    <property type="project" value="InterPro"/>
</dbReference>
<dbReference type="GO" id="GO:0030261">
    <property type="term" value="P:chromosome condensation"/>
    <property type="evidence" value="ECO:0007669"/>
    <property type="project" value="TreeGrafter"/>
</dbReference>
<dbReference type="Gene3D" id="1.10.10.10">
    <property type="entry name" value="Winged helix-like DNA-binding domain superfamily/Winged helix DNA-binding domain"/>
    <property type="match status" value="1"/>
</dbReference>
<evidence type="ECO:0000256" key="2">
    <source>
        <dbReference type="ARBA" id="ARBA00022737"/>
    </source>
</evidence>
<keyword evidence="8" id="KW-1185">Reference proteome</keyword>
<feature type="compositionally biased region" description="Basic residues" evidence="5">
    <location>
        <begin position="233"/>
        <end position="243"/>
    </location>
</feature>
<evidence type="ECO:0000256" key="3">
    <source>
        <dbReference type="ARBA" id="ARBA00023125"/>
    </source>
</evidence>
<dbReference type="InterPro" id="IPR000116">
    <property type="entry name" value="HMGA"/>
</dbReference>
<dbReference type="InterPro" id="IPR036390">
    <property type="entry name" value="WH_DNA-bd_sf"/>
</dbReference>
<dbReference type="GO" id="GO:0006334">
    <property type="term" value="P:nucleosome assembly"/>
    <property type="evidence" value="ECO:0007669"/>
    <property type="project" value="InterPro"/>
</dbReference>